<organism evidence="2 3">
    <name type="scientific">Diaporthe vaccinii</name>
    <dbReference type="NCBI Taxonomy" id="105482"/>
    <lineage>
        <taxon>Eukaryota</taxon>
        <taxon>Fungi</taxon>
        <taxon>Dikarya</taxon>
        <taxon>Ascomycota</taxon>
        <taxon>Pezizomycotina</taxon>
        <taxon>Sordariomycetes</taxon>
        <taxon>Sordariomycetidae</taxon>
        <taxon>Diaporthales</taxon>
        <taxon>Diaporthaceae</taxon>
        <taxon>Diaporthe</taxon>
        <taxon>Diaporthe eres species complex</taxon>
    </lineage>
</organism>
<reference evidence="2 3" key="1">
    <citation type="submission" date="2024-03" db="EMBL/GenBank/DDBJ databases">
        <title>A high-quality draft genome sequence of Diaporthe vaccinii, a causative agent of upright dieback and viscid rot disease in cranberry plants.</title>
        <authorList>
            <person name="Sarrasin M."/>
            <person name="Lang B.F."/>
            <person name="Burger G."/>
        </authorList>
    </citation>
    <scope>NUCLEOTIDE SEQUENCE [LARGE SCALE GENOMIC DNA]</scope>
    <source>
        <strain evidence="2 3">IS7</strain>
    </source>
</reference>
<evidence type="ECO:0000313" key="2">
    <source>
        <dbReference type="EMBL" id="KAL2285700.1"/>
    </source>
</evidence>
<protein>
    <submittedName>
        <fullName evidence="2">Uncharacterized protein</fullName>
    </submittedName>
</protein>
<feature type="region of interest" description="Disordered" evidence="1">
    <location>
        <begin position="1"/>
        <end position="107"/>
    </location>
</feature>
<name>A0ABR4ETS1_9PEZI</name>
<keyword evidence="3" id="KW-1185">Reference proteome</keyword>
<feature type="compositionally biased region" description="Basic and acidic residues" evidence="1">
    <location>
        <begin position="45"/>
        <end position="54"/>
    </location>
</feature>
<sequence>MSSDTEPIILTVGSVDGRDQTKLSDEIPGSAANVPPRVPDNKLNNIEHRKEETRSNTGTAAKAQHDAASPHASSEPGVVGEIRTVGSADPVGGDAAASNRIESKQDQ</sequence>
<feature type="compositionally biased region" description="Basic and acidic residues" evidence="1">
    <location>
        <begin position="16"/>
        <end position="25"/>
    </location>
</feature>
<proteinExistence type="predicted"/>
<evidence type="ECO:0000256" key="1">
    <source>
        <dbReference type="SAM" id="MobiDB-lite"/>
    </source>
</evidence>
<gene>
    <name evidence="2" type="ORF">FJTKL_07710</name>
</gene>
<dbReference type="Proteomes" id="UP001600888">
    <property type="component" value="Unassembled WGS sequence"/>
</dbReference>
<comment type="caution">
    <text evidence="2">The sequence shown here is derived from an EMBL/GenBank/DDBJ whole genome shotgun (WGS) entry which is preliminary data.</text>
</comment>
<evidence type="ECO:0000313" key="3">
    <source>
        <dbReference type="Proteomes" id="UP001600888"/>
    </source>
</evidence>
<accession>A0ABR4ETS1</accession>
<dbReference type="EMBL" id="JBAWTH010000029">
    <property type="protein sequence ID" value="KAL2285700.1"/>
    <property type="molecule type" value="Genomic_DNA"/>
</dbReference>